<dbReference type="RefSeq" id="WP_253354672.1">
    <property type="nucleotide sequence ID" value="NZ_JACHVT010000006.1"/>
</dbReference>
<comment type="similarity">
    <text evidence="1">Belongs to the YciI family.</text>
</comment>
<feature type="domain" description="YCII-related" evidence="3">
    <location>
        <begin position="29"/>
        <end position="118"/>
    </location>
</feature>
<gene>
    <name evidence="4" type="ORF">FHW14_002896</name>
</gene>
<dbReference type="PANTHER" id="PTHR35174">
    <property type="entry name" value="BLL7171 PROTEIN-RELATED"/>
    <property type="match status" value="1"/>
</dbReference>
<evidence type="ECO:0000256" key="1">
    <source>
        <dbReference type="ARBA" id="ARBA00007689"/>
    </source>
</evidence>
<dbReference type="EMBL" id="JACHVT010000006">
    <property type="protein sequence ID" value="MBB2987710.1"/>
    <property type="molecule type" value="Genomic_DNA"/>
</dbReference>
<dbReference type="InterPro" id="IPR005545">
    <property type="entry name" value="YCII"/>
</dbReference>
<evidence type="ECO:0000313" key="4">
    <source>
        <dbReference type="EMBL" id="MBB2987710.1"/>
    </source>
</evidence>
<dbReference type="Gene3D" id="3.30.70.1060">
    <property type="entry name" value="Dimeric alpha+beta barrel"/>
    <property type="match status" value="1"/>
</dbReference>
<dbReference type="PANTHER" id="PTHR35174:SF3">
    <property type="entry name" value="BLL7171 PROTEIN"/>
    <property type="match status" value="1"/>
</dbReference>
<dbReference type="InterPro" id="IPR011008">
    <property type="entry name" value="Dimeric_a/b-barrel"/>
</dbReference>
<evidence type="ECO:0000259" key="3">
    <source>
        <dbReference type="Pfam" id="PF03795"/>
    </source>
</evidence>
<name>A0A839PU97_9MICO</name>
<feature type="region of interest" description="Disordered" evidence="2">
    <location>
        <begin position="54"/>
        <end position="77"/>
    </location>
</feature>
<dbReference type="Proteomes" id="UP000590811">
    <property type="component" value="Unassembled WGS sequence"/>
</dbReference>
<reference evidence="4 5" key="1">
    <citation type="submission" date="2020-08" db="EMBL/GenBank/DDBJ databases">
        <title>Genomic Encyclopedia of Type Strains, Phase IV (KMG-V): Genome sequencing to study the core and pangenomes of soil and plant-associated prokaryotes.</title>
        <authorList>
            <person name="Whitman W."/>
        </authorList>
    </citation>
    <scope>NUCLEOTIDE SEQUENCE [LARGE SCALE GENOMIC DNA]</scope>
    <source>
        <strain evidence="4 5">B3ACCR2</strain>
    </source>
</reference>
<dbReference type="SUPFAM" id="SSF54909">
    <property type="entry name" value="Dimeric alpha+beta barrel"/>
    <property type="match status" value="1"/>
</dbReference>
<dbReference type="AlphaFoldDB" id="A0A839PU97"/>
<sequence length="131" mass="13729">MTTVPRYLLSVFTPADAGDLGPYPSQDAMSESLAATGVFTARLERDGYLVMADGLEPPSTATTVDGRGERPTLTDGPYLETKEHLGGFWVVEAPDLDVALELAADGSRACGGPVEVRPFRSAESVAALLGT</sequence>
<protein>
    <recommendedName>
        <fullName evidence="3">YCII-related domain-containing protein</fullName>
    </recommendedName>
</protein>
<accession>A0A839PU97</accession>
<proteinExistence type="inferred from homology"/>
<evidence type="ECO:0000256" key="2">
    <source>
        <dbReference type="SAM" id="MobiDB-lite"/>
    </source>
</evidence>
<comment type="caution">
    <text evidence="4">The sequence shown here is derived from an EMBL/GenBank/DDBJ whole genome shotgun (WGS) entry which is preliminary data.</text>
</comment>
<organism evidence="4 5">
    <name type="scientific">Terracoccus luteus</name>
    <dbReference type="NCBI Taxonomy" id="53356"/>
    <lineage>
        <taxon>Bacteria</taxon>
        <taxon>Bacillati</taxon>
        <taxon>Actinomycetota</taxon>
        <taxon>Actinomycetes</taxon>
        <taxon>Micrococcales</taxon>
        <taxon>Intrasporangiaceae</taxon>
        <taxon>Terracoccus</taxon>
    </lineage>
</organism>
<dbReference type="Pfam" id="PF03795">
    <property type="entry name" value="YCII"/>
    <property type="match status" value="1"/>
</dbReference>
<evidence type="ECO:0000313" key="5">
    <source>
        <dbReference type="Proteomes" id="UP000590811"/>
    </source>
</evidence>